<dbReference type="EMBL" id="CAJNOC010008301">
    <property type="protein sequence ID" value="CAF1113471.1"/>
    <property type="molecule type" value="Genomic_DNA"/>
</dbReference>
<feature type="compositionally biased region" description="Acidic residues" evidence="1">
    <location>
        <begin position="282"/>
        <end position="316"/>
    </location>
</feature>
<feature type="region of interest" description="Disordered" evidence="1">
    <location>
        <begin position="276"/>
        <end position="327"/>
    </location>
</feature>
<comment type="caution">
    <text evidence="3">The sequence shown here is derived from an EMBL/GenBank/DDBJ whole genome shotgun (WGS) entry which is preliminary data.</text>
</comment>
<gene>
    <name evidence="3" type="ORF">OXX778_LOCUS21726</name>
</gene>
<evidence type="ECO:0000313" key="4">
    <source>
        <dbReference type="Proteomes" id="UP000663879"/>
    </source>
</evidence>
<accession>A0A814Q085</accession>
<dbReference type="OrthoDB" id="10541969at2759"/>
<protein>
    <recommendedName>
        <fullName evidence="2">SOCS box domain-containing protein</fullName>
    </recommendedName>
</protein>
<name>A0A814Q085_9BILA</name>
<sequence>MFDTSDPMRVDNNNDYNSDDDDYDMELDKLILSFLRLKEIDQLSNLACNPQVKYKKLVKKQVKQIENYDLMDLSDYDDKEVKNNFFTFNSVEKTLWFPVWNKIIAELNDLKRDNPREYLRTNTHILKLHLKNSVNLDSKCFVLLNGCLEPNYIEKLFDQGRINLYDSSEMTCLYDRQIIFNNLQLGLYGNRSIEPCQIIASLTVLLYKSKCLKQKNKIIDLINKKLTVFINREQYHKKFRQIFIKHFLKAVYLNGLFTYDTLCSFLNSSNRNLTQGRVERDSDSDEDMSDDDDDEDDFDDDDDDENMSDITDTDSDGEIRPNIRQNQPERQVKTVAKLIELSPDEYKCSFPLSLKNLCRISIKNSMPQYSYYNVQKLTVLSNVFRDFILFKQEIDSVVKICNELSDTGSSETRNDTVTRQRIPFNDLRIFV</sequence>
<evidence type="ECO:0000259" key="2">
    <source>
        <dbReference type="PROSITE" id="PS50225"/>
    </source>
</evidence>
<dbReference type="Proteomes" id="UP000663879">
    <property type="component" value="Unassembled WGS sequence"/>
</dbReference>
<dbReference type="InterPro" id="IPR001496">
    <property type="entry name" value="SOCS_box"/>
</dbReference>
<evidence type="ECO:0000256" key="1">
    <source>
        <dbReference type="SAM" id="MobiDB-lite"/>
    </source>
</evidence>
<organism evidence="3 4">
    <name type="scientific">Brachionus calyciflorus</name>
    <dbReference type="NCBI Taxonomy" id="104777"/>
    <lineage>
        <taxon>Eukaryota</taxon>
        <taxon>Metazoa</taxon>
        <taxon>Spiralia</taxon>
        <taxon>Gnathifera</taxon>
        <taxon>Rotifera</taxon>
        <taxon>Eurotatoria</taxon>
        <taxon>Monogononta</taxon>
        <taxon>Pseudotrocha</taxon>
        <taxon>Ploima</taxon>
        <taxon>Brachionidae</taxon>
        <taxon>Brachionus</taxon>
    </lineage>
</organism>
<feature type="domain" description="SOCS box" evidence="2">
    <location>
        <begin position="346"/>
        <end position="388"/>
    </location>
</feature>
<proteinExistence type="predicted"/>
<dbReference type="AlphaFoldDB" id="A0A814Q085"/>
<reference evidence="3" key="1">
    <citation type="submission" date="2021-02" db="EMBL/GenBank/DDBJ databases">
        <authorList>
            <person name="Nowell W R."/>
        </authorList>
    </citation>
    <scope>NUCLEOTIDE SEQUENCE</scope>
    <source>
        <strain evidence="3">Ploen Becks lab</strain>
    </source>
</reference>
<keyword evidence="4" id="KW-1185">Reference proteome</keyword>
<evidence type="ECO:0000313" key="3">
    <source>
        <dbReference type="EMBL" id="CAF1113471.1"/>
    </source>
</evidence>
<dbReference type="PROSITE" id="PS50225">
    <property type="entry name" value="SOCS"/>
    <property type="match status" value="1"/>
</dbReference>